<dbReference type="Gene3D" id="2.30.29.30">
    <property type="entry name" value="Pleckstrin-homology domain (PH domain)/Phosphotyrosine-binding domain (PTB)"/>
    <property type="match status" value="1"/>
</dbReference>
<dbReference type="GO" id="GO:0007265">
    <property type="term" value="P:Ras protein signal transduction"/>
    <property type="evidence" value="ECO:0007669"/>
    <property type="project" value="TreeGrafter"/>
</dbReference>
<reference evidence="6 7" key="1">
    <citation type="submission" date="2009-08" db="EMBL/GenBank/DDBJ databases">
        <title>The Genome Sequence of Spizellomyces punctatus strain DAOM BR117.</title>
        <authorList>
            <consortium name="The Broad Institute Genome Sequencing Platform"/>
            <person name="Russ C."/>
            <person name="Cuomo C."/>
            <person name="Shea T."/>
            <person name="Young S.K."/>
            <person name="Zeng Q."/>
            <person name="Koehrsen M."/>
            <person name="Haas B."/>
            <person name="Borodovsky M."/>
            <person name="Guigo R."/>
            <person name="Alvarado L."/>
            <person name="Berlin A."/>
            <person name="Bochicchio J."/>
            <person name="Borenstein D."/>
            <person name="Chapman S."/>
            <person name="Chen Z."/>
            <person name="Engels R."/>
            <person name="Freedman E."/>
            <person name="Gellesch M."/>
            <person name="Goldberg J."/>
            <person name="Griggs A."/>
            <person name="Gujja S."/>
            <person name="Heiman D."/>
            <person name="Hepburn T."/>
            <person name="Howarth C."/>
            <person name="Jen D."/>
            <person name="Larson L."/>
            <person name="Lewis B."/>
            <person name="Mehta T."/>
            <person name="Park D."/>
            <person name="Pearson M."/>
            <person name="Roberts A."/>
            <person name="Saif S."/>
            <person name="Shenoy N."/>
            <person name="Sisk P."/>
            <person name="Stolte C."/>
            <person name="Sykes S."/>
            <person name="Thomson T."/>
            <person name="Walk T."/>
            <person name="White J."/>
            <person name="Yandava C."/>
            <person name="Burger G."/>
            <person name="Gray M.W."/>
            <person name="Holland P.W.H."/>
            <person name="King N."/>
            <person name="Lang F.B.F."/>
            <person name="Roger A.J."/>
            <person name="Ruiz-Trillo I."/>
            <person name="Lander E."/>
            <person name="Nusbaum C."/>
        </authorList>
    </citation>
    <scope>NUCLEOTIDE SEQUENCE [LARGE SCALE GENOMIC DNA]</scope>
    <source>
        <strain evidence="6 7">DAOM BR117</strain>
    </source>
</reference>
<keyword evidence="7" id="KW-1185">Reference proteome</keyword>
<evidence type="ECO:0008006" key="8">
    <source>
        <dbReference type="Google" id="ProtNLM"/>
    </source>
</evidence>
<feature type="region of interest" description="Disordered" evidence="3">
    <location>
        <begin position="969"/>
        <end position="991"/>
    </location>
</feature>
<dbReference type="AlphaFoldDB" id="A0A0L0HMI8"/>
<feature type="compositionally biased region" description="Polar residues" evidence="3">
    <location>
        <begin position="970"/>
        <end position="985"/>
    </location>
</feature>
<feature type="compositionally biased region" description="Polar residues" evidence="3">
    <location>
        <begin position="698"/>
        <end position="711"/>
    </location>
</feature>
<feature type="region of interest" description="Disordered" evidence="3">
    <location>
        <begin position="698"/>
        <end position="755"/>
    </location>
</feature>
<dbReference type="InParanoid" id="A0A0L0HMI8"/>
<dbReference type="STRING" id="645134.A0A0L0HMI8"/>
<feature type="compositionally biased region" description="Polar residues" evidence="3">
    <location>
        <begin position="192"/>
        <end position="217"/>
    </location>
</feature>
<dbReference type="Proteomes" id="UP000053201">
    <property type="component" value="Unassembled WGS sequence"/>
</dbReference>
<dbReference type="SUPFAM" id="SSF50729">
    <property type="entry name" value="PH domain-like"/>
    <property type="match status" value="1"/>
</dbReference>
<keyword evidence="1 2" id="KW-0344">Guanine-nucleotide releasing factor</keyword>
<feature type="compositionally biased region" description="Polar residues" evidence="3">
    <location>
        <begin position="1197"/>
        <end position="1209"/>
    </location>
</feature>
<dbReference type="InterPro" id="IPR011993">
    <property type="entry name" value="PH-like_dom_sf"/>
</dbReference>
<feature type="compositionally biased region" description="Basic and acidic residues" evidence="3">
    <location>
        <begin position="860"/>
        <end position="869"/>
    </location>
</feature>
<evidence type="ECO:0000259" key="4">
    <source>
        <dbReference type="PROSITE" id="PS50003"/>
    </source>
</evidence>
<dbReference type="InterPro" id="IPR036964">
    <property type="entry name" value="RASGEF_cat_dom_sf"/>
</dbReference>
<dbReference type="eggNOG" id="KOG3417">
    <property type="taxonomic scope" value="Eukaryota"/>
</dbReference>
<feature type="compositionally biased region" description="Low complexity" evidence="3">
    <location>
        <begin position="845"/>
        <end position="859"/>
    </location>
</feature>
<sequence length="1277" mass="138074">MTILMDSKAPPLPPPLSIKRRTLSIGSRSGSRQATDESNLTTSPTASESTELTTARPPLAPLPTGTQRLLHSYRSPRGSYDDAPVRSPTSAPLSARPRAWTGPSLPPFRVARLATELPRSLSQSITAESVDNVAQSLDGLGDYFSDGNLAFSGGKCRDESMPSINSGKSQRSGTPHKPIVPQQSREWENQKHLSPSTPTLCMSNSRRASSPSITAMANGNDEFDDDEDLIPRRASVDSSFGRSVEDMSPPDVGKRQRSSMYASPSAGNLSAWTAQPKRRLPGEGVRMSLQSLASISSAKAAKIPATIASTSSLIKDKAIRHIRTPSGVSKYDGPVFDILDVAPKELARQLALMDSNYFRSIPREELASVAWTGSEKYTRAPAIAATTQHFNQVALWVAEEIVASEEIQRRYNLLIHFISVAKCSMEINNFNGLRSITAGLQSAPVHRLTRTWGIVGRRQRSTFDKMCDLMSPLSNSEAYRRRLAECKPPCVPYLGTWLSDLTFLSECLKKEKNDPSRANQAADRQMQIDALLDEIARYQQGSVYNFEPIPAVQEAVLSVKFHPDYRSWIEEDHYRRSCLVEKRGAVATSPQGSNTGPTGGKQGIRSRIRGHSVSGKFAPVAQSLLDMDTSKGSVSNSGDILAGSGKIGGSTAAINGSGALSKKIGRRAFSIDIGAETERMVSGSTASGLDRHNLSVSTASANPLSNSSDVQLNRREFAPKPSSLGSRRLRRERTTGMPASRSALSGTRGHRRTKSGSAVMLYGRHEDAVEPDQNSLPSRVSTGSISDFLVSRDWDELNEEEGRDEHGNDTGSSECASRRVAGSDDVVFSSDAVIESLTGRALVNSDGSLSGRSSKSTPSRIDRWNRQSIDEQSTGTSDDRERWKQGSVLEKPESSIDMNSPDSVDADSQGAYVTVLPSLMDDVDNVDAADDRLSVDIDTITAISASYPHSPSPPAFMITPASPIHVDARTPTNFEKTDSPGSKDSPSIGHETGTTILEQVSQDHAAGALPVYEGQLYKKDELLETGLRAPVRKWVQVWAALYAEPPRLELYRCEKGLERERGSDDPNEPAGTKRESITLGRFSRSSRAGRASQASAFSSSGGDDDSARESVVGPAPRTTPPMTPGEDSPKAAETVSPMSPTIPPGPPDAKETRKKSIWRSMGGSSVSSTSLFGGGNRSRSGSTASRLARTSRILGRSSISGNGDSQSPTMRPHFQTIPLTRSSGLAIPATDYTKRKHVLRLYPGARRTLLLRAETDEDMRAWMARFDALTHRVESGG</sequence>
<dbReference type="InterPro" id="IPR008937">
    <property type="entry name" value="Ras-like_GEF"/>
</dbReference>
<dbReference type="InterPro" id="IPR001849">
    <property type="entry name" value="PH_domain"/>
</dbReference>
<feature type="region of interest" description="Disordered" evidence="3">
    <location>
        <begin position="1059"/>
        <end position="1210"/>
    </location>
</feature>
<dbReference type="PROSITE" id="PS50003">
    <property type="entry name" value="PH_DOMAIN"/>
    <property type="match status" value="1"/>
</dbReference>
<feature type="compositionally biased region" description="Polar residues" evidence="3">
    <location>
        <begin position="162"/>
        <end position="173"/>
    </location>
</feature>
<feature type="region of interest" description="Disordered" evidence="3">
    <location>
        <begin position="843"/>
        <end position="907"/>
    </location>
</feature>
<feature type="region of interest" description="Disordered" evidence="3">
    <location>
        <begin position="585"/>
        <end position="606"/>
    </location>
</feature>
<dbReference type="InterPro" id="IPR001895">
    <property type="entry name" value="RASGEF_cat_dom"/>
</dbReference>
<dbReference type="RefSeq" id="XP_016610159.1">
    <property type="nucleotide sequence ID" value="XM_016750898.1"/>
</dbReference>
<dbReference type="SUPFAM" id="SSF48366">
    <property type="entry name" value="Ras GEF"/>
    <property type="match status" value="1"/>
</dbReference>
<feature type="domain" description="PH" evidence="4">
    <location>
        <begin position="1009"/>
        <end position="1271"/>
    </location>
</feature>
<dbReference type="Pfam" id="PF00617">
    <property type="entry name" value="RasGEF"/>
    <property type="match status" value="1"/>
</dbReference>
<dbReference type="GO" id="GO:0005085">
    <property type="term" value="F:guanyl-nucleotide exchange factor activity"/>
    <property type="evidence" value="ECO:0007669"/>
    <property type="project" value="UniProtKB-KW"/>
</dbReference>
<feature type="region of interest" description="Disordered" evidence="3">
    <location>
        <begin position="155"/>
        <end position="275"/>
    </location>
</feature>
<dbReference type="PANTHER" id="PTHR23113">
    <property type="entry name" value="GUANINE NUCLEOTIDE EXCHANGE FACTOR"/>
    <property type="match status" value="1"/>
</dbReference>
<dbReference type="SMART" id="SM00233">
    <property type="entry name" value="PH"/>
    <property type="match status" value="1"/>
</dbReference>
<evidence type="ECO:0000259" key="5">
    <source>
        <dbReference type="PROSITE" id="PS50009"/>
    </source>
</evidence>
<evidence type="ECO:0000256" key="2">
    <source>
        <dbReference type="PROSITE-ProRule" id="PRU00168"/>
    </source>
</evidence>
<dbReference type="InterPro" id="IPR023578">
    <property type="entry name" value="Ras_GEF_dom_sf"/>
</dbReference>
<evidence type="ECO:0000256" key="1">
    <source>
        <dbReference type="ARBA" id="ARBA00022658"/>
    </source>
</evidence>
<dbReference type="GO" id="GO:0005886">
    <property type="term" value="C:plasma membrane"/>
    <property type="evidence" value="ECO:0007669"/>
    <property type="project" value="TreeGrafter"/>
</dbReference>
<feature type="compositionally biased region" description="Polar residues" evidence="3">
    <location>
        <begin position="258"/>
        <end position="273"/>
    </location>
</feature>
<evidence type="ECO:0000313" key="6">
    <source>
        <dbReference type="EMBL" id="KND02120.1"/>
    </source>
</evidence>
<dbReference type="PANTHER" id="PTHR23113:SF368">
    <property type="entry name" value="CELL DIVISION CONTROL PROTEIN 25"/>
    <property type="match status" value="1"/>
</dbReference>
<protein>
    <recommendedName>
        <fullName evidence="8">Ras-GEF domain-containing protein</fullName>
    </recommendedName>
</protein>
<evidence type="ECO:0000313" key="7">
    <source>
        <dbReference type="Proteomes" id="UP000053201"/>
    </source>
</evidence>
<feature type="compositionally biased region" description="Low complexity" evidence="3">
    <location>
        <begin position="1080"/>
        <end position="1101"/>
    </location>
</feature>
<name>A0A0L0HMI8_SPIPD</name>
<dbReference type="OrthoDB" id="546434at2759"/>
<feature type="compositionally biased region" description="Basic and acidic residues" evidence="3">
    <location>
        <begin position="877"/>
        <end position="894"/>
    </location>
</feature>
<feature type="domain" description="Ras-GEF" evidence="5">
    <location>
        <begin position="342"/>
        <end position="583"/>
    </location>
</feature>
<dbReference type="CDD" id="cd00155">
    <property type="entry name" value="RasGEF"/>
    <property type="match status" value="1"/>
</dbReference>
<accession>A0A0L0HMI8</accession>
<dbReference type="Gene3D" id="1.10.840.10">
    <property type="entry name" value="Ras guanine-nucleotide exchange factors catalytic domain"/>
    <property type="match status" value="1"/>
</dbReference>
<feature type="region of interest" description="Disordered" evidence="3">
    <location>
        <begin position="798"/>
        <end position="821"/>
    </location>
</feature>
<dbReference type="GeneID" id="27686188"/>
<organism evidence="6 7">
    <name type="scientific">Spizellomyces punctatus (strain DAOM BR117)</name>
    <dbReference type="NCBI Taxonomy" id="645134"/>
    <lineage>
        <taxon>Eukaryota</taxon>
        <taxon>Fungi</taxon>
        <taxon>Fungi incertae sedis</taxon>
        <taxon>Chytridiomycota</taxon>
        <taxon>Chytridiomycota incertae sedis</taxon>
        <taxon>Chytridiomycetes</taxon>
        <taxon>Spizellomycetales</taxon>
        <taxon>Spizellomycetaceae</taxon>
        <taxon>Spizellomyces</taxon>
    </lineage>
</organism>
<proteinExistence type="predicted"/>
<gene>
    <name evidence="6" type="ORF">SPPG_02615</name>
</gene>
<evidence type="ECO:0000256" key="3">
    <source>
        <dbReference type="SAM" id="MobiDB-lite"/>
    </source>
</evidence>
<dbReference type="SMART" id="SM00147">
    <property type="entry name" value="RasGEF"/>
    <property type="match status" value="1"/>
</dbReference>
<feature type="compositionally biased region" description="Polar residues" evidence="3">
    <location>
        <begin position="24"/>
        <end position="49"/>
    </location>
</feature>
<dbReference type="PROSITE" id="PS50009">
    <property type="entry name" value="RASGEF_CAT"/>
    <property type="match status" value="1"/>
</dbReference>
<dbReference type="VEuPathDB" id="FungiDB:SPPG_02615"/>
<feature type="region of interest" description="Disordered" evidence="3">
    <location>
        <begin position="1"/>
        <end position="101"/>
    </location>
</feature>
<dbReference type="EMBL" id="KQ257453">
    <property type="protein sequence ID" value="KND02120.1"/>
    <property type="molecule type" value="Genomic_DNA"/>
</dbReference>
<feature type="compositionally biased region" description="Low complexity" evidence="3">
    <location>
        <begin position="1158"/>
        <end position="1171"/>
    </location>
</feature>